<dbReference type="PANTHER" id="PTHR43808:SF31">
    <property type="entry name" value="N-ACETYL-L-CITRULLINE DEACETYLASE"/>
    <property type="match status" value="1"/>
</dbReference>
<dbReference type="GO" id="GO:0046872">
    <property type="term" value="F:metal ion binding"/>
    <property type="evidence" value="ECO:0007669"/>
    <property type="project" value="UniProtKB-KW"/>
</dbReference>
<dbReference type="InterPro" id="IPR010169">
    <property type="entry name" value="AcOrn-deacetyl"/>
</dbReference>
<evidence type="ECO:0000256" key="3">
    <source>
        <dbReference type="ARBA" id="ARBA00005691"/>
    </source>
</evidence>
<keyword evidence="7" id="KW-0479">Metal-binding</keyword>
<dbReference type="NCBIfam" id="TIGR01892">
    <property type="entry name" value="AcOrn-deacetyl"/>
    <property type="match status" value="1"/>
</dbReference>
<dbReference type="InterPro" id="IPR002933">
    <property type="entry name" value="Peptidase_M20"/>
</dbReference>
<dbReference type="GO" id="GO:0008777">
    <property type="term" value="F:acetylornithine deacetylase activity"/>
    <property type="evidence" value="ECO:0007669"/>
    <property type="project" value="UniProtKB-EC"/>
</dbReference>
<gene>
    <name evidence="13" type="primary">argE</name>
    <name evidence="13" type="ORF">LMG28138_04401</name>
</gene>
<keyword evidence="10" id="KW-0170">Cobalt</keyword>
<evidence type="ECO:0000256" key="1">
    <source>
        <dbReference type="ARBA" id="ARBA00001947"/>
    </source>
</evidence>
<reference evidence="13 14" key="1">
    <citation type="submission" date="2020-04" db="EMBL/GenBank/DDBJ databases">
        <authorList>
            <person name="De Canck E."/>
        </authorList>
    </citation>
    <scope>NUCLEOTIDE SEQUENCE [LARGE SCALE GENOMIC DNA]</scope>
    <source>
        <strain evidence="13 14">LMG 28138</strain>
    </source>
</reference>
<evidence type="ECO:0000259" key="12">
    <source>
        <dbReference type="Pfam" id="PF07687"/>
    </source>
</evidence>
<evidence type="ECO:0000256" key="9">
    <source>
        <dbReference type="ARBA" id="ARBA00022833"/>
    </source>
</evidence>
<keyword evidence="8 13" id="KW-0378">Hydrolase</keyword>
<dbReference type="FunFam" id="3.30.70.360:FF:000003">
    <property type="entry name" value="Acetylornithine deacetylase"/>
    <property type="match status" value="1"/>
</dbReference>
<dbReference type="SUPFAM" id="SSF53187">
    <property type="entry name" value="Zn-dependent exopeptidases"/>
    <property type="match status" value="1"/>
</dbReference>
<dbReference type="PANTHER" id="PTHR43808">
    <property type="entry name" value="ACETYLORNITHINE DEACETYLASE"/>
    <property type="match status" value="1"/>
</dbReference>
<feature type="domain" description="Peptidase M20 dimerisation" evidence="12">
    <location>
        <begin position="200"/>
        <end position="311"/>
    </location>
</feature>
<comment type="similarity">
    <text evidence="3">Belongs to the peptidase M20A family. ArgE subfamily.</text>
</comment>
<keyword evidence="6" id="KW-0028">Amino-acid biosynthesis</keyword>
<dbReference type="InterPro" id="IPR050072">
    <property type="entry name" value="Peptidase_M20A"/>
</dbReference>
<dbReference type="Pfam" id="PF01546">
    <property type="entry name" value="Peptidase_M20"/>
    <property type="match status" value="1"/>
</dbReference>
<dbReference type="GO" id="GO:0006526">
    <property type="term" value="P:L-arginine biosynthetic process"/>
    <property type="evidence" value="ECO:0007669"/>
    <property type="project" value="UniProtKB-KW"/>
</dbReference>
<proteinExistence type="inferred from homology"/>
<dbReference type="InterPro" id="IPR036264">
    <property type="entry name" value="Bact_exopeptidase_dim_dom"/>
</dbReference>
<comment type="subcellular location">
    <subcellularLocation>
        <location evidence="2">Cytoplasm</location>
    </subcellularLocation>
</comment>
<evidence type="ECO:0000256" key="8">
    <source>
        <dbReference type="ARBA" id="ARBA00022801"/>
    </source>
</evidence>
<keyword evidence="14" id="KW-1185">Reference proteome</keyword>
<dbReference type="Gene3D" id="3.40.630.10">
    <property type="entry name" value="Zn peptidases"/>
    <property type="match status" value="1"/>
</dbReference>
<feature type="region of interest" description="Disordered" evidence="11">
    <location>
        <begin position="1"/>
        <end position="27"/>
    </location>
</feature>
<comment type="cofactor">
    <cofactor evidence="1">
        <name>Zn(2+)</name>
        <dbReference type="ChEBI" id="CHEBI:29105"/>
    </cofactor>
</comment>
<dbReference type="GO" id="GO:0005737">
    <property type="term" value="C:cytoplasm"/>
    <property type="evidence" value="ECO:0007669"/>
    <property type="project" value="UniProtKB-SubCell"/>
</dbReference>
<dbReference type="EMBL" id="CADIKM010000028">
    <property type="protein sequence ID" value="CAB3798153.1"/>
    <property type="molecule type" value="Genomic_DNA"/>
</dbReference>
<accession>A0A6S7BPD6</accession>
<evidence type="ECO:0000256" key="10">
    <source>
        <dbReference type="ARBA" id="ARBA00023285"/>
    </source>
</evidence>
<dbReference type="CDD" id="cd03894">
    <property type="entry name" value="M20_ArgE"/>
    <property type="match status" value="1"/>
</dbReference>
<name>A0A6S7BPD6_9BURK</name>
<dbReference type="NCBIfam" id="NF005710">
    <property type="entry name" value="PRK07522.1"/>
    <property type="match status" value="1"/>
</dbReference>
<dbReference type="Proteomes" id="UP000494115">
    <property type="component" value="Unassembled WGS sequence"/>
</dbReference>
<feature type="compositionally biased region" description="Basic and acidic residues" evidence="11">
    <location>
        <begin position="9"/>
        <end position="27"/>
    </location>
</feature>
<dbReference type="SUPFAM" id="SSF55031">
    <property type="entry name" value="Bacterial exopeptidase dimerisation domain"/>
    <property type="match status" value="1"/>
</dbReference>
<keyword evidence="9" id="KW-0862">Zinc</keyword>
<dbReference type="EC" id="3.5.1.16" evidence="13"/>
<keyword evidence="4" id="KW-0963">Cytoplasm</keyword>
<dbReference type="AlphaFoldDB" id="A0A6S7BPD6"/>
<protein>
    <submittedName>
        <fullName evidence="13">Acetylornithine deacetylase</fullName>
        <ecNumber evidence="13">3.5.1.16</ecNumber>
    </submittedName>
</protein>
<dbReference type="InterPro" id="IPR001261">
    <property type="entry name" value="ArgE/DapE_CS"/>
</dbReference>
<evidence type="ECO:0000256" key="6">
    <source>
        <dbReference type="ARBA" id="ARBA00022605"/>
    </source>
</evidence>
<dbReference type="PROSITE" id="PS00759">
    <property type="entry name" value="ARGE_DAPE_CPG2_2"/>
    <property type="match status" value="1"/>
</dbReference>
<evidence type="ECO:0000313" key="13">
    <source>
        <dbReference type="EMBL" id="CAB3798153.1"/>
    </source>
</evidence>
<dbReference type="Gene3D" id="3.30.70.360">
    <property type="match status" value="1"/>
</dbReference>
<evidence type="ECO:0000256" key="7">
    <source>
        <dbReference type="ARBA" id="ARBA00022723"/>
    </source>
</evidence>
<evidence type="ECO:0000256" key="2">
    <source>
        <dbReference type="ARBA" id="ARBA00004496"/>
    </source>
</evidence>
<evidence type="ECO:0000256" key="11">
    <source>
        <dbReference type="SAM" id="MobiDB-lite"/>
    </source>
</evidence>
<evidence type="ECO:0000256" key="4">
    <source>
        <dbReference type="ARBA" id="ARBA00022490"/>
    </source>
</evidence>
<dbReference type="Pfam" id="PF07687">
    <property type="entry name" value="M20_dimer"/>
    <property type="match status" value="1"/>
</dbReference>
<organism evidence="13 14">
    <name type="scientific">Pararobbsia alpina</name>
    <dbReference type="NCBI Taxonomy" id="621374"/>
    <lineage>
        <taxon>Bacteria</taxon>
        <taxon>Pseudomonadati</taxon>
        <taxon>Pseudomonadota</taxon>
        <taxon>Betaproteobacteria</taxon>
        <taxon>Burkholderiales</taxon>
        <taxon>Burkholderiaceae</taxon>
        <taxon>Pararobbsia</taxon>
    </lineage>
</organism>
<dbReference type="RefSeq" id="WP_175106918.1">
    <property type="nucleotide sequence ID" value="NZ_CADIKM010000028.1"/>
</dbReference>
<evidence type="ECO:0000313" key="14">
    <source>
        <dbReference type="Proteomes" id="UP000494115"/>
    </source>
</evidence>
<keyword evidence="5" id="KW-0055">Arginine biosynthesis</keyword>
<evidence type="ECO:0000256" key="5">
    <source>
        <dbReference type="ARBA" id="ARBA00022571"/>
    </source>
</evidence>
<sequence length="414" mass="44952">MSDIAETARAVRDTGDASPDGKRPDLARPRSLDWIERLIAFNTVSRESNLGLIETIRDHLTHRGITSTLTYDAGHNKANLFATIPAASGATQGGLVLSGHTDVVPVDGQQWDTDPFVPVVRDGKLFGRGSCDMKGYIGVVLTALPDLLATRLDKPVHFAFSYDEEIGCIGAPSMIAELQERGVRPDGCIVGEPTSMRPIVAHKSINSYRCCVRGHATHSSLTPKGVNAIEYAARLICHIRDIADGLKREGPFDEDFDVPFSTASTGQIQGGIAVNTVPELCEFVFEYRTLPGVDTHKLIERIETYARETLVPEMRKVAPHASIEFTRRSASPSLEASEQDAVTRLVRALTADQAVHKVAYGTEAGLFQRAGIPSVICGPGDIEQAHKPNEFVLLDQIVQCEAFVAKLIRSMALA</sequence>
<dbReference type="InterPro" id="IPR011650">
    <property type="entry name" value="Peptidase_M20_dimer"/>
</dbReference>